<reference evidence="1" key="1">
    <citation type="journal article" date="2021" name="Genome Biol. Evol.">
        <title>A High-Quality Reference Genome for a Parasitic Bivalve with Doubly Uniparental Inheritance (Bivalvia: Unionida).</title>
        <authorList>
            <person name="Smith C.H."/>
        </authorList>
    </citation>
    <scope>NUCLEOTIDE SEQUENCE</scope>
    <source>
        <strain evidence="1">CHS0354</strain>
    </source>
</reference>
<organism evidence="1 2">
    <name type="scientific">Potamilus streckersoni</name>
    <dbReference type="NCBI Taxonomy" id="2493646"/>
    <lineage>
        <taxon>Eukaryota</taxon>
        <taxon>Metazoa</taxon>
        <taxon>Spiralia</taxon>
        <taxon>Lophotrochozoa</taxon>
        <taxon>Mollusca</taxon>
        <taxon>Bivalvia</taxon>
        <taxon>Autobranchia</taxon>
        <taxon>Heteroconchia</taxon>
        <taxon>Palaeoheterodonta</taxon>
        <taxon>Unionida</taxon>
        <taxon>Unionoidea</taxon>
        <taxon>Unionidae</taxon>
        <taxon>Ambleminae</taxon>
        <taxon>Lampsilini</taxon>
        <taxon>Potamilus</taxon>
    </lineage>
</organism>
<proteinExistence type="predicted"/>
<dbReference type="Proteomes" id="UP001195483">
    <property type="component" value="Unassembled WGS sequence"/>
</dbReference>
<name>A0AAE0SV72_9BIVA</name>
<dbReference type="EMBL" id="JAEAOA010000271">
    <property type="protein sequence ID" value="KAK3598369.1"/>
    <property type="molecule type" value="Genomic_DNA"/>
</dbReference>
<comment type="caution">
    <text evidence="1">The sequence shown here is derived from an EMBL/GenBank/DDBJ whole genome shotgun (WGS) entry which is preliminary data.</text>
</comment>
<reference evidence="1" key="2">
    <citation type="journal article" date="2021" name="Genome Biol. Evol.">
        <title>Developing a high-quality reference genome for a parasitic bivalve with doubly uniparental inheritance (Bivalvia: Unionida).</title>
        <authorList>
            <person name="Smith C.H."/>
        </authorList>
    </citation>
    <scope>NUCLEOTIDE SEQUENCE</scope>
    <source>
        <strain evidence="1">CHS0354</strain>
        <tissue evidence="1">Mantle</tissue>
    </source>
</reference>
<evidence type="ECO:0000313" key="1">
    <source>
        <dbReference type="EMBL" id="KAK3598369.1"/>
    </source>
</evidence>
<sequence>MSRFYCGGVMDGYHADVVSSKVRSKSGNWLISPVILILAVETNRHMSWFYCGGVMDGYHADVVSSKVSSKSGNWLACCSSGWGWKN</sequence>
<gene>
    <name evidence="1" type="ORF">CHS0354_003395</name>
</gene>
<feature type="non-terminal residue" evidence="1">
    <location>
        <position position="86"/>
    </location>
</feature>
<evidence type="ECO:0000313" key="2">
    <source>
        <dbReference type="Proteomes" id="UP001195483"/>
    </source>
</evidence>
<reference evidence="1" key="3">
    <citation type="submission" date="2023-05" db="EMBL/GenBank/DDBJ databases">
        <authorList>
            <person name="Smith C.H."/>
        </authorList>
    </citation>
    <scope>NUCLEOTIDE SEQUENCE</scope>
    <source>
        <strain evidence="1">CHS0354</strain>
        <tissue evidence="1">Mantle</tissue>
    </source>
</reference>
<accession>A0AAE0SV72</accession>
<dbReference type="AlphaFoldDB" id="A0AAE0SV72"/>
<protein>
    <submittedName>
        <fullName evidence="1">Uncharacterized protein</fullName>
    </submittedName>
</protein>
<keyword evidence="2" id="KW-1185">Reference proteome</keyword>